<dbReference type="AlphaFoldDB" id="F0ZK00"/>
<dbReference type="OrthoDB" id="19492at2759"/>
<proteinExistence type="inferred from homology"/>
<dbReference type="Gene3D" id="1.20.5.170">
    <property type="match status" value="1"/>
</dbReference>
<dbReference type="eggNOG" id="ENOG502RI7G">
    <property type="taxonomic scope" value="Eukaryota"/>
</dbReference>
<dbReference type="GeneID" id="10500851"/>
<evidence type="ECO:0000313" key="6">
    <source>
        <dbReference type="Proteomes" id="UP000001064"/>
    </source>
</evidence>
<dbReference type="KEGG" id="dpp:DICPUDRAFT_78588"/>
<dbReference type="OMA" id="RESCHNI"/>
<accession>F0ZK00</accession>
<dbReference type="Proteomes" id="UP000001064">
    <property type="component" value="Unassembled WGS sequence"/>
</dbReference>
<keyword evidence="2" id="KW-0227">DNA damage</keyword>
<organism evidence="5 6">
    <name type="scientific">Dictyostelium purpureum</name>
    <name type="common">Slime mold</name>
    <dbReference type="NCBI Taxonomy" id="5786"/>
    <lineage>
        <taxon>Eukaryota</taxon>
        <taxon>Amoebozoa</taxon>
        <taxon>Evosea</taxon>
        <taxon>Eumycetozoa</taxon>
        <taxon>Dictyostelia</taxon>
        <taxon>Dictyosteliales</taxon>
        <taxon>Dictyosteliaceae</taxon>
        <taxon>Dictyostelium</taxon>
    </lineage>
</organism>
<evidence type="ECO:0000256" key="3">
    <source>
        <dbReference type="ARBA" id="ARBA00023204"/>
    </source>
</evidence>
<dbReference type="InParanoid" id="F0ZK00"/>
<evidence type="ECO:0000256" key="2">
    <source>
        <dbReference type="ARBA" id="ARBA00022763"/>
    </source>
</evidence>
<dbReference type="EMBL" id="GL871049">
    <property type="protein sequence ID" value="EGC35735.1"/>
    <property type="molecule type" value="Genomic_DNA"/>
</dbReference>
<dbReference type="FunCoup" id="F0ZK00">
    <property type="interactions" value="2"/>
</dbReference>
<sequence>MYNENINIISSSKKDYHNINKIIKLEENGEIEIHWKDSNIEKLTKEIEELQEQERALNDQLEPYRAQMKQLDDDAKRNLDKVHQYNEIKDSCQAIIGKLAELEGLTIAQMNKKLGIDENDDKKK</sequence>
<dbReference type="Pfam" id="PF07061">
    <property type="entry name" value="Swi5"/>
    <property type="match status" value="1"/>
</dbReference>
<evidence type="ECO:0000256" key="1">
    <source>
        <dbReference type="ARBA" id="ARBA00008060"/>
    </source>
</evidence>
<keyword evidence="6" id="KW-1185">Reference proteome</keyword>
<dbReference type="RefSeq" id="XP_003287738.1">
    <property type="nucleotide sequence ID" value="XM_003287690.1"/>
</dbReference>
<dbReference type="PANTHER" id="PTHR28529">
    <property type="entry name" value="DNA REPAIR PROTEIN SWI5 HOMOLOG"/>
    <property type="match status" value="1"/>
</dbReference>
<evidence type="ECO:0000313" key="5">
    <source>
        <dbReference type="EMBL" id="EGC35735.1"/>
    </source>
</evidence>
<dbReference type="STRING" id="5786.F0ZK00"/>
<reference evidence="6" key="1">
    <citation type="journal article" date="2011" name="Genome Biol.">
        <title>Comparative genomics of the social amoebae Dictyostelium discoideum and Dictyostelium purpureum.</title>
        <authorList>
            <consortium name="US DOE Joint Genome Institute (JGI-PGF)"/>
            <person name="Sucgang R."/>
            <person name="Kuo A."/>
            <person name="Tian X."/>
            <person name="Salerno W."/>
            <person name="Parikh A."/>
            <person name="Feasley C.L."/>
            <person name="Dalin E."/>
            <person name="Tu H."/>
            <person name="Huang E."/>
            <person name="Barry K."/>
            <person name="Lindquist E."/>
            <person name="Shapiro H."/>
            <person name="Bruce D."/>
            <person name="Schmutz J."/>
            <person name="Salamov A."/>
            <person name="Fey P."/>
            <person name="Gaudet P."/>
            <person name="Anjard C."/>
            <person name="Babu M.M."/>
            <person name="Basu S."/>
            <person name="Bushmanova Y."/>
            <person name="van der Wel H."/>
            <person name="Katoh-Kurasawa M."/>
            <person name="Dinh C."/>
            <person name="Coutinho P.M."/>
            <person name="Saito T."/>
            <person name="Elias M."/>
            <person name="Schaap P."/>
            <person name="Kay R.R."/>
            <person name="Henrissat B."/>
            <person name="Eichinger L."/>
            <person name="Rivero F."/>
            <person name="Putnam N.H."/>
            <person name="West C.M."/>
            <person name="Loomis W.F."/>
            <person name="Chisholm R.L."/>
            <person name="Shaulsky G."/>
            <person name="Strassmann J.E."/>
            <person name="Queller D.C."/>
            <person name="Kuspa A."/>
            <person name="Grigoriev I.V."/>
        </authorList>
    </citation>
    <scope>NUCLEOTIDE SEQUENCE [LARGE SCALE GENOMIC DNA]</scope>
    <source>
        <strain evidence="6">QSDP1</strain>
    </source>
</reference>
<dbReference type="InterPro" id="IPR010760">
    <property type="entry name" value="DNA-repair_Swi5"/>
</dbReference>
<dbReference type="GO" id="GO:0000724">
    <property type="term" value="P:double-strand break repair via homologous recombination"/>
    <property type="evidence" value="ECO:0000318"/>
    <property type="project" value="GO_Central"/>
</dbReference>
<feature type="coiled-coil region" evidence="4">
    <location>
        <begin position="33"/>
        <end position="67"/>
    </location>
</feature>
<name>F0ZK00_DICPU</name>
<evidence type="ECO:0008006" key="7">
    <source>
        <dbReference type="Google" id="ProtNLM"/>
    </source>
</evidence>
<keyword evidence="4" id="KW-0175">Coiled coil</keyword>
<comment type="similarity">
    <text evidence="1">Belongs to the SWI5/SAE3 family.</text>
</comment>
<keyword evidence="3" id="KW-0234">DNA repair</keyword>
<protein>
    <recommendedName>
        <fullName evidence="7">Swi5-domain-containing protein</fullName>
    </recommendedName>
</protein>
<dbReference type="VEuPathDB" id="AmoebaDB:DICPUDRAFT_78588"/>
<dbReference type="PANTHER" id="PTHR28529:SF2">
    <property type="entry name" value="DNA REPAIR PROTEIN SWI5 HOMOLOG"/>
    <property type="match status" value="1"/>
</dbReference>
<gene>
    <name evidence="5" type="ORF">DICPUDRAFT_78588</name>
</gene>
<dbReference type="GO" id="GO:0032798">
    <property type="term" value="C:Swi5-Sfr1 complex"/>
    <property type="evidence" value="ECO:0000318"/>
    <property type="project" value="GO_Central"/>
</dbReference>
<dbReference type="FunFam" id="1.20.5.170:FF:000157">
    <property type="entry name" value="DNA repair protein Swi5/Sae3"/>
    <property type="match status" value="1"/>
</dbReference>
<evidence type="ECO:0000256" key="4">
    <source>
        <dbReference type="SAM" id="Coils"/>
    </source>
</evidence>